<accession>A0A239U7K4</accession>
<keyword evidence="7" id="KW-0843">Virulence</keyword>
<organism evidence="8 9">
    <name type="scientific">Staphylococcus piscifermentans</name>
    <dbReference type="NCBI Taxonomy" id="70258"/>
    <lineage>
        <taxon>Bacteria</taxon>
        <taxon>Bacillati</taxon>
        <taxon>Bacillota</taxon>
        <taxon>Bacilli</taxon>
        <taxon>Bacillales</taxon>
        <taxon>Staphylococcaceae</taxon>
        <taxon>Staphylococcus</taxon>
    </lineage>
</organism>
<name>A0A239U7K4_9STAP</name>
<keyword evidence="3" id="KW-0964">Secreted</keyword>
<keyword evidence="4" id="KW-0800">Toxin</keyword>
<keyword evidence="5" id="KW-0354">Hemolysis</keyword>
<evidence type="ECO:0000256" key="3">
    <source>
        <dbReference type="ARBA" id="ARBA00022525"/>
    </source>
</evidence>
<dbReference type="Proteomes" id="UP000321736">
    <property type="component" value="Unassembled WGS sequence"/>
</dbReference>
<sequence>MLTKLAQAIVNTVNAAQAHDSTKLGTSIVDIVQNGVGIVGKLFGF</sequence>
<dbReference type="EMBL" id="BKAR01000006">
    <property type="protein sequence ID" value="GEP84219.1"/>
    <property type="molecule type" value="Genomic_DNA"/>
</dbReference>
<keyword evidence="6" id="KW-0204">Cytolysis</keyword>
<evidence type="ECO:0000256" key="5">
    <source>
        <dbReference type="ARBA" id="ARBA00022735"/>
    </source>
</evidence>
<evidence type="ECO:0000256" key="6">
    <source>
        <dbReference type="ARBA" id="ARBA00022852"/>
    </source>
</evidence>
<evidence type="ECO:0000313" key="8">
    <source>
        <dbReference type="EMBL" id="GEP84219.1"/>
    </source>
</evidence>
<keyword evidence="9" id="KW-1185">Reference proteome</keyword>
<dbReference type="Pfam" id="PF05480">
    <property type="entry name" value="PSMbeta"/>
    <property type="match status" value="1"/>
</dbReference>
<comment type="similarity">
    <text evidence="2">Belongs to the staphylococcal hemolytic protein family.</text>
</comment>
<comment type="subcellular location">
    <subcellularLocation>
        <location evidence="1">Secreted</location>
    </subcellularLocation>
</comment>
<evidence type="ECO:0000256" key="2">
    <source>
        <dbReference type="ARBA" id="ARBA00006367"/>
    </source>
</evidence>
<dbReference type="OrthoDB" id="2401404at2"/>
<protein>
    <submittedName>
        <fullName evidence="8">Hemolytic protein</fullName>
    </submittedName>
</protein>
<comment type="caution">
    <text evidence="8">The sequence shown here is derived from an EMBL/GenBank/DDBJ whole genome shotgun (WGS) entry which is preliminary data.</text>
</comment>
<dbReference type="GO" id="GO:0090729">
    <property type="term" value="F:toxin activity"/>
    <property type="evidence" value="ECO:0007669"/>
    <property type="project" value="UniProtKB-KW"/>
</dbReference>
<reference evidence="8 9" key="1">
    <citation type="submission" date="2019-07" db="EMBL/GenBank/DDBJ databases">
        <title>Whole genome shotgun sequence of Staphylococcus piscifermentans NBRC 109625.</title>
        <authorList>
            <person name="Hosoyama A."/>
            <person name="Uohara A."/>
            <person name="Ohji S."/>
            <person name="Ichikawa N."/>
        </authorList>
    </citation>
    <scope>NUCLEOTIDE SEQUENCE [LARGE SCALE GENOMIC DNA]</scope>
    <source>
        <strain evidence="8 9">NBRC 109625</strain>
    </source>
</reference>
<dbReference type="GO" id="GO:0005576">
    <property type="term" value="C:extracellular region"/>
    <property type="evidence" value="ECO:0007669"/>
    <property type="project" value="UniProtKB-SubCell"/>
</dbReference>
<dbReference type="GO" id="GO:0031640">
    <property type="term" value="P:killing of cells of another organism"/>
    <property type="evidence" value="ECO:0007669"/>
    <property type="project" value="UniProtKB-KW"/>
</dbReference>
<gene>
    <name evidence="8" type="ORF">SPI02_08040</name>
</gene>
<dbReference type="AlphaFoldDB" id="A0A239U7K4"/>
<proteinExistence type="inferred from homology"/>
<dbReference type="RefSeq" id="WP_095105875.1">
    <property type="nucleotide sequence ID" value="NZ_BKAR01000006.1"/>
</dbReference>
<dbReference type="InterPro" id="IPR008846">
    <property type="entry name" value="PSMbeta"/>
</dbReference>
<evidence type="ECO:0000256" key="1">
    <source>
        <dbReference type="ARBA" id="ARBA00004613"/>
    </source>
</evidence>
<evidence type="ECO:0000256" key="7">
    <source>
        <dbReference type="ARBA" id="ARBA00023026"/>
    </source>
</evidence>
<evidence type="ECO:0000313" key="9">
    <source>
        <dbReference type="Proteomes" id="UP000321736"/>
    </source>
</evidence>
<evidence type="ECO:0000256" key="4">
    <source>
        <dbReference type="ARBA" id="ARBA00022656"/>
    </source>
</evidence>